<evidence type="ECO:0000256" key="5">
    <source>
        <dbReference type="ARBA" id="ARBA00023136"/>
    </source>
</evidence>
<comment type="subcellular location">
    <subcellularLocation>
        <location evidence="1">Membrane</location>
        <topology evidence="1">Multi-pass membrane protein</topology>
    </subcellularLocation>
</comment>
<name>A0A4U0WPB2_9PEZI</name>
<evidence type="ECO:0000256" key="6">
    <source>
        <dbReference type="SAM" id="Phobius"/>
    </source>
</evidence>
<feature type="transmembrane region" description="Helical" evidence="6">
    <location>
        <begin position="7"/>
        <end position="33"/>
    </location>
</feature>
<keyword evidence="8" id="KW-1185">Reference proteome</keyword>
<reference evidence="7 8" key="1">
    <citation type="submission" date="2017-03" db="EMBL/GenBank/DDBJ databases">
        <title>Genomes of endolithic fungi from Antarctica.</title>
        <authorList>
            <person name="Coleine C."/>
            <person name="Masonjones S."/>
            <person name="Stajich J.E."/>
        </authorList>
    </citation>
    <scope>NUCLEOTIDE SEQUENCE [LARGE SCALE GENOMIC DNA]</scope>
    <source>
        <strain evidence="7 8">CCFEE 5184</strain>
    </source>
</reference>
<gene>
    <name evidence="7" type="ORF">B0A55_12334</name>
</gene>
<sequence>MQGWITVFAWQATATSIVFLTATQIQGVIILNYDTYVPQGWHGTLLMWAVLLTLLVTNVWGIRFLPMIELIGGICHVVFYVMVLVTLVVLAPRSSASFVFTEFVNGGQWASDGVSWCVGLLTVVYCFVGFDGAIHMSEEVKDSATTIPKVIMLTILINGTLAFGFAICLLFTLGNIKEILSTNTGYPIIAIFYQATGSKAAATAMMAGIIIIAFSSGFALLASVSRLTFAFARDGGMPFSAFFAYVDPHYHIPLRSVGLVSVVIMLLSLINIGSTIALYAVLSLSSLALYVSYLIPISLLVIKRLRKQEVQFGPFNLGRWGLWINLFAVAFGIFIIIFLPFPAQPNVDASALNWAGPLFGFLLLLALADWLFRGRFYYKGPSQEIGGAEELKYDNGVEISAQHAKSR</sequence>
<feature type="transmembrane region" description="Helical" evidence="6">
    <location>
        <begin position="113"/>
        <end position="130"/>
    </location>
</feature>
<dbReference type="OrthoDB" id="3257095at2759"/>
<protein>
    <recommendedName>
        <fullName evidence="9">Amino acid permease/ SLC12A domain-containing protein</fullName>
    </recommendedName>
</protein>
<keyword evidence="4 6" id="KW-1133">Transmembrane helix</keyword>
<evidence type="ECO:0000256" key="4">
    <source>
        <dbReference type="ARBA" id="ARBA00022989"/>
    </source>
</evidence>
<comment type="caution">
    <text evidence="7">The sequence shown here is derived from an EMBL/GenBank/DDBJ whole genome shotgun (WGS) entry which is preliminary data.</text>
</comment>
<accession>A0A4U0WPB2</accession>
<evidence type="ECO:0000256" key="2">
    <source>
        <dbReference type="ARBA" id="ARBA00022448"/>
    </source>
</evidence>
<keyword evidence="5 6" id="KW-0472">Membrane</keyword>
<dbReference type="InterPro" id="IPR002293">
    <property type="entry name" value="AA/rel_permease1"/>
</dbReference>
<keyword evidence="3 6" id="KW-0812">Transmembrane</keyword>
<feature type="transmembrane region" description="Helical" evidence="6">
    <location>
        <begin position="354"/>
        <end position="372"/>
    </location>
</feature>
<keyword evidence="2" id="KW-0813">Transport</keyword>
<dbReference type="Pfam" id="PF13520">
    <property type="entry name" value="AA_permease_2"/>
    <property type="match status" value="1"/>
</dbReference>
<proteinExistence type="predicted"/>
<feature type="transmembrane region" description="Helical" evidence="6">
    <location>
        <begin position="150"/>
        <end position="173"/>
    </location>
</feature>
<feature type="transmembrane region" description="Helical" evidence="6">
    <location>
        <begin position="252"/>
        <end position="270"/>
    </location>
</feature>
<organism evidence="7 8">
    <name type="scientific">Friedmanniomyces simplex</name>
    <dbReference type="NCBI Taxonomy" id="329884"/>
    <lineage>
        <taxon>Eukaryota</taxon>
        <taxon>Fungi</taxon>
        <taxon>Dikarya</taxon>
        <taxon>Ascomycota</taxon>
        <taxon>Pezizomycotina</taxon>
        <taxon>Dothideomycetes</taxon>
        <taxon>Dothideomycetidae</taxon>
        <taxon>Mycosphaerellales</taxon>
        <taxon>Teratosphaeriaceae</taxon>
        <taxon>Friedmanniomyces</taxon>
    </lineage>
</organism>
<evidence type="ECO:0000256" key="1">
    <source>
        <dbReference type="ARBA" id="ARBA00004141"/>
    </source>
</evidence>
<dbReference type="Proteomes" id="UP000309340">
    <property type="component" value="Unassembled WGS sequence"/>
</dbReference>
<feature type="transmembrane region" description="Helical" evidence="6">
    <location>
        <begin position="45"/>
        <end position="65"/>
    </location>
</feature>
<dbReference type="PANTHER" id="PTHR45649">
    <property type="entry name" value="AMINO-ACID PERMEASE BAT1"/>
    <property type="match status" value="1"/>
</dbReference>
<dbReference type="GO" id="GO:0016020">
    <property type="term" value="C:membrane"/>
    <property type="evidence" value="ECO:0007669"/>
    <property type="project" value="UniProtKB-SubCell"/>
</dbReference>
<dbReference type="AlphaFoldDB" id="A0A4U0WPB2"/>
<evidence type="ECO:0000256" key="3">
    <source>
        <dbReference type="ARBA" id="ARBA00022692"/>
    </source>
</evidence>
<feature type="transmembrane region" description="Helical" evidence="6">
    <location>
        <begin position="276"/>
        <end position="302"/>
    </location>
</feature>
<dbReference type="PIRSF" id="PIRSF006060">
    <property type="entry name" value="AA_transporter"/>
    <property type="match status" value="1"/>
</dbReference>
<evidence type="ECO:0000313" key="7">
    <source>
        <dbReference type="EMBL" id="TKA64498.1"/>
    </source>
</evidence>
<dbReference type="STRING" id="329884.A0A4U0WPB2"/>
<feature type="transmembrane region" description="Helical" evidence="6">
    <location>
        <begin position="204"/>
        <end position="231"/>
    </location>
</feature>
<dbReference type="Gene3D" id="1.20.1740.10">
    <property type="entry name" value="Amino acid/polyamine transporter I"/>
    <property type="match status" value="1"/>
</dbReference>
<dbReference type="PANTHER" id="PTHR45649:SF5">
    <property type="entry name" value="GABA TRANSPORTER (EUROFUNG)-RELATED"/>
    <property type="match status" value="1"/>
</dbReference>
<feature type="transmembrane region" description="Helical" evidence="6">
    <location>
        <begin position="77"/>
        <end position="101"/>
    </location>
</feature>
<dbReference type="EMBL" id="NAJQ01000832">
    <property type="protein sequence ID" value="TKA64498.1"/>
    <property type="molecule type" value="Genomic_DNA"/>
</dbReference>
<evidence type="ECO:0008006" key="9">
    <source>
        <dbReference type="Google" id="ProtNLM"/>
    </source>
</evidence>
<dbReference type="GO" id="GO:0022857">
    <property type="term" value="F:transmembrane transporter activity"/>
    <property type="evidence" value="ECO:0007669"/>
    <property type="project" value="InterPro"/>
</dbReference>
<evidence type="ECO:0000313" key="8">
    <source>
        <dbReference type="Proteomes" id="UP000309340"/>
    </source>
</evidence>
<feature type="transmembrane region" description="Helical" evidence="6">
    <location>
        <begin position="322"/>
        <end position="342"/>
    </location>
</feature>